<reference evidence="2 3" key="1">
    <citation type="submission" date="2019-07" db="EMBL/GenBank/DDBJ databases">
        <title>Whole genome shotgun sequence of Deinococcus cellulosilyticus NBRC 106333.</title>
        <authorList>
            <person name="Hosoyama A."/>
            <person name="Uohara A."/>
            <person name="Ohji S."/>
            <person name="Ichikawa N."/>
        </authorList>
    </citation>
    <scope>NUCLEOTIDE SEQUENCE [LARGE SCALE GENOMIC DNA]</scope>
    <source>
        <strain evidence="2 3">NBRC 106333</strain>
    </source>
</reference>
<dbReference type="PROSITE" id="PS51257">
    <property type="entry name" value="PROKAR_LIPOPROTEIN"/>
    <property type="match status" value="1"/>
</dbReference>
<dbReference type="Proteomes" id="UP000321306">
    <property type="component" value="Unassembled WGS sequence"/>
</dbReference>
<comment type="caution">
    <text evidence="2">The sequence shown here is derived from an EMBL/GenBank/DDBJ whole genome shotgun (WGS) entry which is preliminary data.</text>
</comment>
<proteinExistence type="predicted"/>
<dbReference type="RefSeq" id="WP_146890426.1">
    <property type="nucleotide sequence ID" value="NZ_BJXB01000038.1"/>
</dbReference>
<dbReference type="AlphaFoldDB" id="A0A511NAM4"/>
<accession>A0A511NAM4</accession>
<evidence type="ECO:0000313" key="3">
    <source>
        <dbReference type="Proteomes" id="UP000321306"/>
    </source>
</evidence>
<feature type="region of interest" description="Disordered" evidence="1">
    <location>
        <begin position="151"/>
        <end position="188"/>
    </location>
</feature>
<organism evidence="2 3">
    <name type="scientific">Deinococcus cellulosilyticus (strain DSM 18568 / NBRC 106333 / KACC 11606 / 5516J-15)</name>
    <dbReference type="NCBI Taxonomy" id="1223518"/>
    <lineage>
        <taxon>Bacteria</taxon>
        <taxon>Thermotogati</taxon>
        <taxon>Deinococcota</taxon>
        <taxon>Deinococci</taxon>
        <taxon>Deinococcales</taxon>
        <taxon>Deinococcaceae</taxon>
        <taxon>Deinococcus</taxon>
    </lineage>
</organism>
<sequence length="201" mass="21085">MKKYLMIGTTLLLASCGTSQLPQPRTETTKPVPPITNLVEVRIEGATASKPVSTARVLNTAPGISKQGPVPIASGLSFKSLGTSSFTIAATGKRYLAAVFQVTNNTGRTLNNLGFVTVNLDDKDADSTNNGLTPTVGSTAFSKVKYYDGSDASSKAPCSRQAPSTPTTLPTTKRTLTPPDPPTVMPWTPARCCWTPPPAST</sequence>
<feature type="compositionally biased region" description="Low complexity" evidence="1">
    <location>
        <begin position="163"/>
        <end position="177"/>
    </location>
</feature>
<gene>
    <name evidence="2" type="ORF">DC3_52310</name>
</gene>
<protein>
    <submittedName>
        <fullName evidence="2">Uncharacterized protein</fullName>
    </submittedName>
</protein>
<keyword evidence="3" id="KW-1185">Reference proteome</keyword>
<dbReference type="EMBL" id="BJXB01000038">
    <property type="protein sequence ID" value="GEM49596.1"/>
    <property type="molecule type" value="Genomic_DNA"/>
</dbReference>
<evidence type="ECO:0000313" key="2">
    <source>
        <dbReference type="EMBL" id="GEM49596.1"/>
    </source>
</evidence>
<dbReference type="OrthoDB" id="63699at2"/>
<evidence type="ECO:0000256" key="1">
    <source>
        <dbReference type="SAM" id="MobiDB-lite"/>
    </source>
</evidence>
<name>A0A511NAM4_DEIC1</name>